<dbReference type="InterPro" id="IPR031524">
    <property type="entry name" value="ARMH4"/>
</dbReference>
<accession>A0A7L0BBT1</accession>
<evidence type="ECO:0000313" key="3">
    <source>
        <dbReference type="EMBL" id="NXJ43876.1"/>
    </source>
</evidence>
<evidence type="ECO:0000256" key="2">
    <source>
        <dbReference type="SAM" id="Phobius"/>
    </source>
</evidence>
<keyword evidence="2" id="KW-1133">Transmembrane helix</keyword>
<dbReference type="Proteomes" id="UP000537039">
    <property type="component" value="Unassembled WGS sequence"/>
</dbReference>
<protein>
    <submittedName>
        <fullName evidence="3">ARMD4 protein</fullName>
    </submittedName>
</protein>
<evidence type="ECO:0000313" key="4">
    <source>
        <dbReference type="Proteomes" id="UP000537039"/>
    </source>
</evidence>
<sequence length="757" mass="79691">LHSGLVSLAGFWAHHFSAMSRSIGFNICIVTCSILLLFSSPPCLASQPLEERDMTKVQHGPWAGNGVEDERTSMLNLKNNLGPSEQTVSEEPCGVSAKPSGMPLNEAFTAEGGKLPVSLSHVIPGSQGLGVHTSAVAVAAVDEEELGPTKSELDEDDAFKAMLITAVTTLNPAVQEESVSGPISETTTEGVEVEHSSAGLSANPISGAAVEEEESNSHPSAAPQPTLYPSSPSWETASNHPVIPSPQAHAVTSEVGMPRARTGSPLKSLVVQASVAAKHPLVVTEASLHLEAATGVRQGELPATAGTVTIHPMDTVPPDWDDTKLGDTSQGGSMSHEEVTEDLGATEQSHTPQGGVREEEDATRVLPSPASPPPTPELAKETNCTVLVQGEELLAASTGSGDALHTANLTSVDTADLNSLENINAVTAEEGKSILPSEPEAAVVTDTQSDLSPTLESSWKGVTQEVTTVAQEADAALSVVTLVPGATQGTGAASLLQENSGEDTQMPTAPSATQMLVATGTFSMANTPDVEDLTDVVLVTSEKAVPAPGGLPATQSEQTEEPSSRTVVLVTPSSMASSVRRTALPSVRKISTAVTYGLDHLESEEGEEEEEEEEEDEEDKDIDSMDESMEGDTELPGFTLPGETSQEPIAGLENPVAQLAGVSYQVPDTIEWEQQNQGLVRSWMEKLKDKAGYMSGMLVPVGVGIAGALFILGALYSIKIMNRRRRNGSKRHKRKQREFNSMQDRVMLLADSSEDEF</sequence>
<reference evidence="3 4" key="1">
    <citation type="submission" date="2019-09" db="EMBL/GenBank/DDBJ databases">
        <title>Bird 10,000 Genomes (B10K) Project - Family phase.</title>
        <authorList>
            <person name="Zhang G."/>
        </authorList>
    </citation>
    <scope>NUCLEOTIDE SEQUENCE [LARGE SCALE GENOMIC DNA]</scope>
    <source>
        <strain evidence="3">B10K-DU-001-47</strain>
        <tissue evidence="3">Muscle</tissue>
    </source>
</reference>
<feature type="region of interest" description="Disordered" evidence="1">
    <location>
        <begin position="595"/>
        <end position="647"/>
    </location>
</feature>
<feature type="non-terminal residue" evidence="3">
    <location>
        <position position="757"/>
    </location>
</feature>
<dbReference type="PANTHER" id="PTHR21585:SF0">
    <property type="entry name" value="ARMADILLO-LIKE HELICAL DOMAIN-CONTAINING PROTEIN 4"/>
    <property type="match status" value="1"/>
</dbReference>
<proteinExistence type="predicted"/>
<keyword evidence="2" id="KW-0812">Transmembrane</keyword>
<feature type="non-terminal residue" evidence="3">
    <location>
        <position position="1"/>
    </location>
</feature>
<keyword evidence="4" id="KW-1185">Reference proteome</keyword>
<feature type="compositionally biased region" description="Polar residues" evidence="1">
    <location>
        <begin position="174"/>
        <end position="189"/>
    </location>
</feature>
<organism evidence="3 4">
    <name type="scientific">Ciconia maguari</name>
    <dbReference type="NCBI Taxonomy" id="52777"/>
    <lineage>
        <taxon>Eukaryota</taxon>
        <taxon>Metazoa</taxon>
        <taxon>Chordata</taxon>
        <taxon>Craniata</taxon>
        <taxon>Vertebrata</taxon>
        <taxon>Euteleostomi</taxon>
        <taxon>Archelosauria</taxon>
        <taxon>Archosauria</taxon>
        <taxon>Dinosauria</taxon>
        <taxon>Saurischia</taxon>
        <taxon>Theropoda</taxon>
        <taxon>Coelurosauria</taxon>
        <taxon>Aves</taxon>
        <taxon>Neognathae</taxon>
        <taxon>Neoaves</taxon>
        <taxon>Aequornithes</taxon>
        <taxon>Ciconiiformes</taxon>
        <taxon>Ciconiidae</taxon>
        <taxon>Ciconia</taxon>
    </lineage>
</organism>
<feature type="region of interest" description="Disordered" evidence="1">
    <location>
        <begin position="174"/>
        <end position="245"/>
    </location>
</feature>
<feature type="compositionally biased region" description="Acidic residues" evidence="1">
    <location>
        <begin position="602"/>
        <end position="633"/>
    </location>
</feature>
<dbReference type="EMBL" id="VXAE01018456">
    <property type="protein sequence ID" value="NXJ43876.1"/>
    <property type="molecule type" value="Genomic_DNA"/>
</dbReference>
<dbReference type="PANTHER" id="PTHR21585">
    <property type="entry name" value="FULL-LENGTH CDNA CLONE CS0DC025YL05 OF NEUROBLASTOMA"/>
    <property type="match status" value="1"/>
</dbReference>
<dbReference type="Pfam" id="PF15767">
    <property type="entry name" value="ARMH4"/>
    <property type="match status" value="1"/>
</dbReference>
<feature type="region of interest" description="Disordered" evidence="1">
    <location>
        <begin position="309"/>
        <end position="379"/>
    </location>
</feature>
<comment type="caution">
    <text evidence="3">The sequence shown here is derived from an EMBL/GenBank/DDBJ whole genome shotgun (WGS) entry which is preliminary data.</text>
</comment>
<name>A0A7L0BBT1_9AVES</name>
<keyword evidence="2" id="KW-0472">Membrane</keyword>
<feature type="transmembrane region" description="Helical" evidence="2">
    <location>
        <begin position="691"/>
        <end position="716"/>
    </location>
</feature>
<feature type="region of interest" description="Disordered" evidence="1">
    <location>
        <begin position="545"/>
        <end position="566"/>
    </location>
</feature>
<evidence type="ECO:0000256" key="1">
    <source>
        <dbReference type="SAM" id="MobiDB-lite"/>
    </source>
</evidence>
<feature type="compositionally biased region" description="Polar residues" evidence="1">
    <location>
        <begin position="227"/>
        <end position="239"/>
    </location>
</feature>
<dbReference type="AlphaFoldDB" id="A0A7L0BBT1"/>
<gene>
    <name evidence="3" type="primary">Armh4</name>
    <name evidence="3" type="ORF">CICMAG_R13733</name>
</gene>